<reference evidence="1" key="1">
    <citation type="submission" date="2022-11" db="EMBL/GenBank/DDBJ databases">
        <authorList>
            <person name="Petersen C."/>
        </authorList>
    </citation>
    <scope>NUCLEOTIDE SEQUENCE</scope>
    <source>
        <strain evidence="1">IBT 20477</strain>
    </source>
</reference>
<dbReference type="OrthoDB" id="4361751at2759"/>
<gene>
    <name evidence="1" type="ORF">N7449_005109</name>
</gene>
<dbReference type="EMBL" id="JAPQKQ010000003">
    <property type="protein sequence ID" value="KAJ5203030.1"/>
    <property type="molecule type" value="Genomic_DNA"/>
</dbReference>
<dbReference type="AlphaFoldDB" id="A0A9W9SZ06"/>
<organism evidence="1 2">
    <name type="scientific">Penicillium cf. viridicatum</name>
    <dbReference type="NCBI Taxonomy" id="2972119"/>
    <lineage>
        <taxon>Eukaryota</taxon>
        <taxon>Fungi</taxon>
        <taxon>Dikarya</taxon>
        <taxon>Ascomycota</taxon>
        <taxon>Pezizomycotina</taxon>
        <taxon>Eurotiomycetes</taxon>
        <taxon>Eurotiomycetidae</taxon>
        <taxon>Eurotiales</taxon>
        <taxon>Aspergillaceae</taxon>
        <taxon>Penicillium</taxon>
    </lineage>
</organism>
<sequence>MEAYSTHSLRHPVRYTASLIIFSLTNSDTEEVIYSIRVCNMIIAYATSRTFIKYYRPCWYTGL</sequence>
<evidence type="ECO:0000313" key="1">
    <source>
        <dbReference type="EMBL" id="KAJ5203030.1"/>
    </source>
</evidence>
<protein>
    <submittedName>
        <fullName evidence="1">Uncharacterized protein</fullName>
    </submittedName>
</protein>
<keyword evidence="2" id="KW-1185">Reference proteome</keyword>
<dbReference type="Proteomes" id="UP001150942">
    <property type="component" value="Unassembled WGS sequence"/>
</dbReference>
<proteinExistence type="predicted"/>
<comment type="caution">
    <text evidence="1">The sequence shown here is derived from an EMBL/GenBank/DDBJ whole genome shotgun (WGS) entry which is preliminary data.</text>
</comment>
<evidence type="ECO:0000313" key="2">
    <source>
        <dbReference type="Proteomes" id="UP001150942"/>
    </source>
</evidence>
<accession>A0A9W9SZ06</accession>
<reference evidence="1" key="2">
    <citation type="journal article" date="2023" name="IMA Fungus">
        <title>Comparative genomic study of the Penicillium genus elucidates a diverse pangenome and 15 lateral gene transfer events.</title>
        <authorList>
            <person name="Petersen C."/>
            <person name="Sorensen T."/>
            <person name="Nielsen M.R."/>
            <person name="Sondergaard T.E."/>
            <person name="Sorensen J.L."/>
            <person name="Fitzpatrick D.A."/>
            <person name="Frisvad J.C."/>
            <person name="Nielsen K.L."/>
        </authorList>
    </citation>
    <scope>NUCLEOTIDE SEQUENCE</scope>
    <source>
        <strain evidence="1">IBT 20477</strain>
    </source>
</reference>
<name>A0A9W9SZ06_9EURO</name>